<feature type="transmembrane region" description="Helical" evidence="6">
    <location>
        <begin position="363"/>
        <end position="383"/>
    </location>
</feature>
<comment type="subcellular location">
    <subcellularLocation>
        <location evidence="1">Cell membrane</location>
        <topology evidence="1">Multi-pass membrane protein</topology>
    </subcellularLocation>
</comment>
<keyword evidence="4 6" id="KW-1133">Transmembrane helix</keyword>
<evidence type="ECO:0000256" key="4">
    <source>
        <dbReference type="ARBA" id="ARBA00022989"/>
    </source>
</evidence>
<dbReference type="PIRSF" id="PIRSF002808">
    <property type="entry name" value="Hexose_phosphate_transp"/>
    <property type="match status" value="1"/>
</dbReference>
<name>A0A1M6CR58_9FIRM</name>
<evidence type="ECO:0000313" key="9">
    <source>
        <dbReference type="Proteomes" id="UP000184536"/>
    </source>
</evidence>
<dbReference type="InterPro" id="IPR036259">
    <property type="entry name" value="MFS_trans_sf"/>
</dbReference>
<keyword evidence="9" id="KW-1185">Reference proteome</keyword>
<dbReference type="SUPFAM" id="SSF103473">
    <property type="entry name" value="MFS general substrate transporter"/>
    <property type="match status" value="1"/>
</dbReference>
<evidence type="ECO:0000256" key="1">
    <source>
        <dbReference type="ARBA" id="ARBA00004651"/>
    </source>
</evidence>
<feature type="transmembrane region" description="Helical" evidence="6">
    <location>
        <begin position="175"/>
        <end position="193"/>
    </location>
</feature>
<organism evidence="8 9">
    <name type="scientific">Geosporobacter subterraneus DSM 17957</name>
    <dbReference type="NCBI Taxonomy" id="1121919"/>
    <lineage>
        <taxon>Bacteria</taxon>
        <taxon>Bacillati</taxon>
        <taxon>Bacillota</taxon>
        <taxon>Clostridia</taxon>
        <taxon>Peptostreptococcales</taxon>
        <taxon>Thermotaleaceae</taxon>
        <taxon>Geosporobacter</taxon>
    </lineage>
</organism>
<dbReference type="PANTHER" id="PTHR43826:SF3">
    <property type="entry name" value="GLUCOSE-6-PHOSPHATE EXCHANGER SLC37A4"/>
    <property type="match status" value="1"/>
</dbReference>
<evidence type="ECO:0000256" key="3">
    <source>
        <dbReference type="ARBA" id="ARBA00022692"/>
    </source>
</evidence>
<feature type="domain" description="Major facilitator superfamily (MFS) profile" evidence="7">
    <location>
        <begin position="19"/>
        <end position="425"/>
    </location>
</feature>
<dbReference type="RefSeq" id="WP_110939599.1">
    <property type="nucleotide sequence ID" value="NZ_FQZV01000004.1"/>
</dbReference>
<dbReference type="GO" id="GO:0061513">
    <property type="term" value="F:glucose 6-phosphate:phosphate antiporter activity"/>
    <property type="evidence" value="ECO:0007669"/>
    <property type="project" value="TreeGrafter"/>
</dbReference>
<feature type="transmembrane region" description="Helical" evidence="6">
    <location>
        <begin position="106"/>
        <end position="128"/>
    </location>
</feature>
<keyword evidence="3 6" id="KW-0812">Transmembrane</keyword>
<dbReference type="GO" id="GO:0035435">
    <property type="term" value="P:phosphate ion transmembrane transport"/>
    <property type="evidence" value="ECO:0007669"/>
    <property type="project" value="TreeGrafter"/>
</dbReference>
<feature type="transmembrane region" description="Helical" evidence="6">
    <location>
        <begin position="80"/>
        <end position="100"/>
    </location>
</feature>
<dbReference type="InterPro" id="IPR000849">
    <property type="entry name" value="Sugar_P_transporter"/>
</dbReference>
<dbReference type="AlphaFoldDB" id="A0A1M6CR58"/>
<reference evidence="9" key="1">
    <citation type="submission" date="2016-11" db="EMBL/GenBank/DDBJ databases">
        <authorList>
            <person name="Varghese N."/>
            <person name="Submissions S."/>
        </authorList>
    </citation>
    <scope>NUCLEOTIDE SEQUENCE [LARGE SCALE GENOMIC DNA]</scope>
    <source>
        <strain evidence="9">DSM 17957</strain>
    </source>
</reference>
<dbReference type="STRING" id="1121919.SAMN02745975_00297"/>
<feature type="transmembrane region" description="Helical" evidence="6">
    <location>
        <begin position="403"/>
        <end position="421"/>
    </location>
</feature>
<evidence type="ECO:0000259" key="7">
    <source>
        <dbReference type="PROSITE" id="PS50850"/>
    </source>
</evidence>
<feature type="transmembrane region" description="Helical" evidence="6">
    <location>
        <begin position="272"/>
        <end position="290"/>
    </location>
</feature>
<sequence length="433" mass="46607">MEQLDQNKVKKLMSYRWAVWGVLVLSYVIVFFHRLAVGVVREDLVRAFDISGTTFAHLGSTYFYAYMLMQIPSGILADSLGARMTVTIGTLVAGIGSIIFGFAPTIAIAFAGRLLVGLGVSVVFIAILKIQSQWFKESEFGTMSGITSFVGNLGGMFAQTPLALLAAAITWRYSFAAIGVISLGIAALCYMIIRNEPKDMGLPSIAEIEGRAPAQNTGKPDLAKSLITVVANWKTWPSFVMFTGFFGAYVSLTGTWGRSYMVDVYGLSKVAAANYMTAAVLGMAIGSLVIGKVSDAMGRRKLPMLVFGAIYVACWAVLVFFQGGQPPVAVMMPLMFVLGFTCPTFVLGWACAKEINPPQIAGISTSVVNTGGFLGAAILPPVMGSVFDRFGGQLLPAELYQKAFLYGFIAAALGYLATFLVQETHCRNIYKEK</sequence>
<evidence type="ECO:0000256" key="5">
    <source>
        <dbReference type="ARBA" id="ARBA00023136"/>
    </source>
</evidence>
<protein>
    <submittedName>
        <fullName evidence="8">Sugar phosphate permease</fullName>
    </submittedName>
</protein>
<keyword evidence="5 6" id="KW-0472">Membrane</keyword>
<dbReference type="Pfam" id="PF07690">
    <property type="entry name" value="MFS_1"/>
    <property type="match status" value="1"/>
</dbReference>
<dbReference type="PANTHER" id="PTHR43826">
    <property type="entry name" value="GLUCOSE-6-PHOSPHATE EXCHANGER SLC37A4"/>
    <property type="match status" value="1"/>
</dbReference>
<gene>
    <name evidence="8" type="ORF">SAMN02745975_00297</name>
</gene>
<evidence type="ECO:0000256" key="6">
    <source>
        <dbReference type="SAM" id="Phobius"/>
    </source>
</evidence>
<dbReference type="Gene3D" id="1.20.1250.20">
    <property type="entry name" value="MFS general substrate transporter like domains"/>
    <property type="match status" value="2"/>
</dbReference>
<feature type="transmembrane region" description="Helical" evidence="6">
    <location>
        <begin position="302"/>
        <end position="322"/>
    </location>
</feature>
<dbReference type="GO" id="GO:0005886">
    <property type="term" value="C:plasma membrane"/>
    <property type="evidence" value="ECO:0007669"/>
    <property type="project" value="UniProtKB-SubCell"/>
</dbReference>
<dbReference type="Proteomes" id="UP000184536">
    <property type="component" value="Unassembled WGS sequence"/>
</dbReference>
<dbReference type="InterPro" id="IPR051337">
    <property type="entry name" value="OPA_Antiporter"/>
</dbReference>
<dbReference type="InterPro" id="IPR011701">
    <property type="entry name" value="MFS"/>
</dbReference>
<dbReference type="OrthoDB" id="9773404at2"/>
<feature type="transmembrane region" description="Helical" evidence="6">
    <location>
        <begin position="233"/>
        <end position="252"/>
    </location>
</feature>
<feature type="transmembrane region" description="Helical" evidence="6">
    <location>
        <begin position="17"/>
        <end position="36"/>
    </location>
</feature>
<feature type="transmembrane region" description="Helical" evidence="6">
    <location>
        <begin position="328"/>
        <end position="351"/>
    </location>
</feature>
<evidence type="ECO:0000256" key="2">
    <source>
        <dbReference type="ARBA" id="ARBA00022448"/>
    </source>
</evidence>
<dbReference type="PROSITE" id="PS50850">
    <property type="entry name" value="MFS"/>
    <property type="match status" value="1"/>
</dbReference>
<keyword evidence="2" id="KW-0813">Transport</keyword>
<feature type="transmembrane region" description="Helical" evidence="6">
    <location>
        <begin position="48"/>
        <end position="68"/>
    </location>
</feature>
<feature type="transmembrane region" description="Helical" evidence="6">
    <location>
        <begin position="149"/>
        <end position="169"/>
    </location>
</feature>
<accession>A0A1M6CR58</accession>
<evidence type="ECO:0000313" key="8">
    <source>
        <dbReference type="EMBL" id="SHI63363.1"/>
    </source>
</evidence>
<dbReference type="EMBL" id="FQZV01000004">
    <property type="protein sequence ID" value="SHI63363.1"/>
    <property type="molecule type" value="Genomic_DNA"/>
</dbReference>
<dbReference type="InterPro" id="IPR020846">
    <property type="entry name" value="MFS_dom"/>
</dbReference>
<proteinExistence type="predicted"/>